<dbReference type="InterPro" id="IPR000900">
    <property type="entry name" value="Nebulin_repeat"/>
</dbReference>
<dbReference type="SMART" id="SM00132">
    <property type="entry name" value="LIM"/>
    <property type="match status" value="1"/>
</dbReference>
<evidence type="ECO:0000313" key="7">
    <source>
        <dbReference type="EMBL" id="OTF83990.1"/>
    </source>
</evidence>
<accession>A0A1Y3BSR3</accession>
<dbReference type="Proteomes" id="UP000194236">
    <property type="component" value="Unassembled WGS sequence"/>
</dbReference>
<dbReference type="InterPro" id="IPR051759">
    <property type="entry name" value="LIM-SH3_domain_protein"/>
</dbReference>
<dbReference type="EMBL" id="MUJZ01001267">
    <property type="protein sequence ID" value="OTF83990.1"/>
    <property type="molecule type" value="Genomic_DNA"/>
</dbReference>
<reference evidence="7 8" key="1">
    <citation type="submission" date="2017-03" db="EMBL/GenBank/DDBJ databases">
        <title>Genome Survey of Euroglyphus maynei.</title>
        <authorList>
            <person name="Arlian L.G."/>
            <person name="Morgan M.S."/>
            <person name="Rider S.D."/>
        </authorList>
    </citation>
    <scope>NUCLEOTIDE SEQUENCE [LARGE SCALE GENOMIC DNA]</scope>
    <source>
        <strain evidence="7">Arlian Lab</strain>
        <tissue evidence="7">Whole body</tissue>
    </source>
</reference>
<gene>
    <name evidence="7" type="ORF">BLA29_001932</name>
</gene>
<dbReference type="InterPro" id="IPR001781">
    <property type="entry name" value="Znf_LIM"/>
</dbReference>
<evidence type="ECO:0000256" key="4">
    <source>
        <dbReference type="ARBA" id="ARBA00023038"/>
    </source>
</evidence>
<dbReference type="GO" id="GO:0005737">
    <property type="term" value="C:cytoplasm"/>
    <property type="evidence" value="ECO:0007669"/>
    <property type="project" value="UniProtKB-ARBA"/>
</dbReference>
<dbReference type="Pfam" id="PF00412">
    <property type="entry name" value="LIM"/>
    <property type="match status" value="1"/>
</dbReference>
<proteinExistence type="predicted"/>
<dbReference type="Gene3D" id="2.10.110.10">
    <property type="entry name" value="Cysteine Rich Protein"/>
    <property type="match status" value="1"/>
</dbReference>
<keyword evidence="4 5" id="KW-0440">LIM domain</keyword>
<keyword evidence="1 5" id="KW-0479">Metal-binding</keyword>
<dbReference type="PANTHER" id="PTHR46218">
    <property type="entry name" value="LASP"/>
    <property type="match status" value="1"/>
</dbReference>
<dbReference type="PROSITE" id="PS00478">
    <property type="entry name" value="LIM_DOMAIN_1"/>
    <property type="match status" value="1"/>
</dbReference>
<keyword evidence="3 5" id="KW-0862">Zinc</keyword>
<dbReference type="GO" id="GO:0051015">
    <property type="term" value="F:actin filament binding"/>
    <property type="evidence" value="ECO:0007669"/>
    <property type="project" value="TreeGrafter"/>
</dbReference>
<dbReference type="PANTHER" id="PTHR46218:SF4">
    <property type="entry name" value="LIM AND SH3 DOMAIN PROTEIN LASP"/>
    <property type="match status" value="1"/>
</dbReference>
<organism evidence="7 8">
    <name type="scientific">Euroglyphus maynei</name>
    <name type="common">Mayne's house dust mite</name>
    <dbReference type="NCBI Taxonomy" id="6958"/>
    <lineage>
        <taxon>Eukaryota</taxon>
        <taxon>Metazoa</taxon>
        <taxon>Ecdysozoa</taxon>
        <taxon>Arthropoda</taxon>
        <taxon>Chelicerata</taxon>
        <taxon>Arachnida</taxon>
        <taxon>Acari</taxon>
        <taxon>Acariformes</taxon>
        <taxon>Sarcoptiformes</taxon>
        <taxon>Astigmata</taxon>
        <taxon>Psoroptidia</taxon>
        <taxon>Analgoidea</taxon>
        <taxon>Pyroglyphidae</taxon>
        <taxon>Pyroglyphinae</taxon>
        <taxon>Euroglyphus</taxon>
    </lineage>
</organism>
<evidence type="ECO:0000256" key="5">
    <source>
        <dbReference type="PROSITE-ProRule" id="PRU00125"/>
    </source>
</evidence>
<dbReference type="OrthoDB" id="191061at2759"/>
<evidence type="ECO:0000256" key="3">
    <source>
        <dbReference type="ARBA" id="ARBA00022833"/>
    </source>
</evidence>
<feature type="domain" description="LIM zinc-binding" evidence="6">
    <location>
        <begin position="5"/>
        <end position="80"/>
    </location>
</feature>
<keyword evidence="2" id="KW-0677">Repeat</keyword>
<evidence type="ECO:0000259" key="6">
    <source>
        <dbReference type="PROSITE" id="PS50023"/>
    </source>
</evidence>
<dbReference type="GO" id="GO:0005925">
    <property type="term" value="C:focal adhesion"/>
    <property type="evidence" value="ECO:0007669"/>
    <property type="project" value="TreeGrafter"/>
</dbReference>
<sequence>MTNNKTCARCQKTVYPIEELKCLDKIWHKTCFKCHECGMILNMKTYKARATTVAETPESKRLAENTKIQSNIKYHEDFEKQKGKLTQIADDPETLRIRNTTKIIKNHMINQQKNQSHINNNNNHHQQQQQRNQMMAADNKYYHNNNNSNAAIQQQKHLNQTQSAAGYYQQQQPISNPMMIHHVTFIDGDLIVNCQPIDDGWMTGTVQRTGETGMLPSNYVEAA</sequence>
<dbReference type="SUPFAM" id="SSF57716">
    <property type="entry name" value="Glucocorticoid receptor-like (DNA-binding domain)"/>
    <property type="match status" value="1"/>
</dbReference>
<evidence type="ECO:0000313" key="8">
    <source>
        <dbReference type="Proteomes" id="UP000194236"/>
    </source>
</evidence>
<name>A0A1Y3BSR3_EURMA</name>
<evidence type="ECO:0000256" key="1">
    <source>
        <dbReference type="ARBA" id="ARBA00022723"/>
    </source>
</evidence>
<dbReference type="Gene3D" id="2.30.30.40">
    <property type="entry name" value="SH3 Domains"/>
    <property type="match status" value="1"/>
</dbReference>
<comment type="caution">
    <text evidence="7">The sequence shown here is derived from an EMBL/GenBank/DDBJ whole genome shotgun (WGS) entry which is preliminary data.</text>
</comment>
<dbReference type="InterPro" id="IPR036028">
    <property type="entry name" value="SH3-like_dom_sf"/>
</dbReference>
<dbReference type="PROSITE" id="PS51216">
    <property type="entry name" value="NEBULIN"/>
    <property type="match status" value="1"/>
</dbReference>
<dbReference type="SUPFAM" id="SSF50044">
    <property type="entry name" value="SH3-domain"/>
    <property type="match status" value="1"/>
</dbReference>
<dbReference type="SMART" id="SM00227">
    <property type="entry name" value="NEBU"/>
    <property type="match status" value="1"/>
</dbReference>
<protein>
    <submittedName>
        <fullName evidence="7">Nebulin and SH3 domain containing protein</fullName>
    </submittedName>
</protein>
<dbReference type="Pfam" id="PF00880">
    <property type="entry name" value="Nebulin"/>
    <property type="match status" value="1"/>
</dbReference>
<dbReference type="AlphaFoldDB" id="A0A1Y3BSR3"/>
<keyword evidence="8" id="KW-1185">Reference proteome</keyword>
<evidence type="ECO:0000256" key="2">
    <source>
        <dbReference type="ARBA" id="ARBA00022737"/>
    </source>
</evidence>
<dbReference type="PROSITE" id="PS50023">
    <property type="entry name" value="LIM_DOMAIN_2"/>
    <property type="match status" value="1"/>
</dbReference>
<dbReference type="GO" id="GO:0046872">
    <property type="term" value="F:metal ion binding"/>
    <property type="evidence" value="ECO:0007669"/>
    <property type="project" value="UniProtKB-KW"/>
</dbReference>